<dbReference type="KEGG" id="acaf:CA12_35330"/>
<evidence type="ECO:0000313" key="4">
    <source>
        <dbReference type="EMBL" id="QDT17411.1"/>
    </source>
</evidence>
<keyword evidence="1" id="KW-0175">Coiled coil</keyword>
<feature type="coiled-coil region" evidence="1">
    <location>
        <begin position="42"/>
        <end position="69"/>
    </location>
</feature>
<evidence type="ECO:0000256" key="1">
    <source>
        <dbReference type="SAM" id="Coils"/>
    </source>
</evidence>
<feature type="transmembrane region" description="Helical" evidence="3">
    <location>
        <begin position="12"/>
        <end position="32"/>
    </location>
</feature>
<dbReference type="Proteomes" id="UP000318741">
    <property type="component" value="Chromosome"/>
</dbReference>
<organism evidence="4 5">
    <name type="scientific">Alienimonas californiensis</name>
    <dbReference type="NCBI Taxonomy" id="2527989"/>
    <lineage>
        <taxon>Bacteria</taxon>
        <taxon>Pseudomonadati</taxon>
        <taxon>Planctomycetota</taxon>
        <taxon>Planctomycetia</taxon>
        <taxon>Planctomycetales</taxon>
        <taxon>Planctomycetaceae</taxon>
        <taxon>Alienimonas</taxon>
    </lineage>
</organism>
<protein>
    <submittedName>
        <fullName evidence="4">Uncharacterized protein</fullName>
    </submittedName>
</protein>
<feature type="coiled-coil region" evidence="1">
    <location>
        <begin position="175"/>
        <end position="234"/>
    </location>
</feature>
<evidence type="ECO:0000313" key="5">
    <source>
        <dbReference type="Proteomes" id="UP000318741"/>
    </source>
</evidence>
<reference evidence="4 5" key="1">
    <citation type="submission" date="2019-02" db="EMBL/GenBank/DDBJ databases">
        <title>Deep-cultivation of Planctomycetes and their phenomic and genomic characterization uncovers novel biology.</title>
        <authorList>
            <person name="Wiegand S."/>
            <person name="Jogler M."/>
            <person name="Boedeker C."/>
            <person name="Pinto D."/>
            <person name="Vollmers J."/>
            <person name="Rivas-Marin E."/>
            <person name="Kohn T."/>
            <person name="Peeters S.H."/>
            <person name="Heuer A."/>
            <person name="Rast P."/>
            <person name="Oberbeckmann S."/>
            <person name="Bunk B."/>
            <person name="Jeske O."/>
            <person name="Meyerdierks A."/>
            <person name="Storesund J.E."/>
            <person name="Kallscheuer N."/>
            <person name="Luecker S."/>
            <person name="Lage O.M."/>
            <person name="Pohl T."/>
            <person name="Merkel B.J."/>
            <person name="Hornburger P."/>
            <person name="Mueller R.-W."/>
            <person name="Bruemmer F."/>
            <person name="Labrenz M."/>
            <person name="Spormann A.M."/>
            <person name="Op den Camp H."/>
            <person name="Overmann J."/>
            <person name="Amann R."/>
            <person name="Jetten M.S.M."/>
            <person name="Mascher T."/>
            <person name="Medema M.H."/>
            <person name="Devos D.P."/>
            <person name="Kaster A.-K."/>
            <person name="Ovreas L."/>
            <person name="Rohde M."/>
            <person name="Galperin M.Y."/>
            <person name="Jogler C."/>
        </authorList>
    </citation>
    <scope>NUCLEOTIDE SEQUENCE [LARGE SCALE GENOMIC DNA]</scope>
    <source>
        <strain evidence="4 5">CA12</strain>
    </source>
</reference>
<keyword evidence="3" id="KW-1133">Transmembrane helix</keyword>
<proteinExistence type="predicted"/>
<evidence type="ECO:0000256" key="2">
    <source>
        <dbReference type="SAM" id="MobiDB-lite"/>
    </source>
</evidence>
<keyword evidence="5" id="KW-1185">Reference proteome</keyword>
<dbReference type="AlphaFoldDB" id="A0A517PDK3"/>
<keyword evidence="3" id="KW-0472">Membrane</keyword>
<keyword evidence="3" id="KW-0812">Transmembrane</keyword>
<evidence type="ECO:0000256" key="3">
    <source>
        <dbReference type="SAM" id="Phobius"/>
    </source>
</evidence>
<gene>
    <name evidence="4" type="ORF">CA12_35330</name>
</gene>
<feature type="region of interest" description="Disordered" evidence="2">
    <location>
        <begin position="453"/>
        <end position="508"/>
    </location>
</feature>
<dbReference type="RefSeq" id="WP_145360285.1">
    <property type="nucleotide sequence ID" value="NZ_CP036265.1"/>
</dbReference>
<name>A0A517PDK3_9PLAN</name>
<dbReference type="OrthoDB" id="230112at2"/>
<dbReference type="EMBL" id="CP036265">
    <property type="protein sequence ID" value="QDT17411.1"/>
    <property type="molecule type" value="Genomic_DNA"/>
</dbReference>
<accession>A0A517PDK3</accession>
<sequence length="508" mass="55949">MAAQGKSTGLQVGLIIAVVVALIASVAAFIIYRQDSQNQVRYATIEQEKENVQRVNETLRNEIAAIKQTLGTTASEAGLADRAAGTVLGDLDARIANYNTDQNEQTLFQVVENLDALLEAERSRSGQYALTNAAQRQEINGLNSKYSRESQQYMEARNVAVADRGDVQAATDERIRAEQARRQEIEDTLASTKAELEEVKEQLANREAELEDQIAELAETNRRLNRDLAMQETRSFTTADGKIVNLQRSTDTVYLNLGSRQNLRPGVTFSVYDKEQVGPTGGDISALKGSIEVLSVGEQISEARITEVTTLEPLSVGDPIFSPAWSPGRKSLFAFVGMIDLDGDGNTTGERDRLRRILNDAGAEISVYVDDDGNWVDGDGDPNVNKPLDVNTEMLVLGNIPDPSEVSDPARKAAFSKMREHLTEIRGQAERNGIVVKNLKTFLDTMGVQSTRRRFVPGQDPNFNNRGDRDRQVDPNPSSPVSGLFDPNRGRRGSEIDPQPSSRFNPQR</sequence>
<feature type="compositionally biased region" description="Polar residues" evidence="2">
    <location>
        <begin position="499"/>
        <end position="508"/>
    </location>
</feature>